<protein>
    <submittedName>
        <fullName evidence="1">Uncharacterized protein</fullName>
    </submittedName>
</protein>
<proteinExistence type="predicted"/>
<dbReference type="EMBL" id="GBRH01228441">
    <property type="protein sequence ID" value="JAD69454.1"/>
    <property type="molecule type" value="Transcribed_RNA"/>
</dbReference>
<reference evidence="1" key="2">
    <citation type="journal article" date="2015" name="Data Brief">
        <title>Shoot transcriptome of the giant reed, Arundo donax.</title>
        <authorList>
            <person name="Barrero R.A."/>
            <person name="Guerrero F.D."/>
            <person name="Moolhuijzen P."/>
            <person name="Goolsby J.A."/>
            <person name="Tidwell J."/>
            <person name="Bellgard S.E."/>
            <person name="Bellgard M.I."/>
        </authorList>
    </citation>
    <scope>NUCLEOTIDE SEQUENCE</scope>
    <source>
        <tissue evidence="1">Shoot tissue taken approximately 20 cm above the soil surface</tissue>
    </source>
</reference>
<accession>A0A0A9BZG2</accession>
<sequence>MRDSRTTPVFYTKTPIRSRKVSDFLIRARAPVKIWGRESYPIISCLI</sequence>
<reference evidence="1" key="1">
    <citation type="submission" date="2014-09" db="EMBL/GenBank/DDBJ databases">
        <authorList>
            <person name="Magalhaes I.L.F."/>
            <person name="Oliveira U."/>
            <person name="Santos F.R."/>
            <person name="Vidigal T.H.D.A."/>
            <person name="Brescovit A.D."/>
            <person name="Santos A.J."/>
        </authorList>
    </citation>
    <scope>NUCLEOTIDE SEQUENCE</scope>
    <source>
        <tissue evidence="1">Shoot tissue taken approximately 20 cm above the soil surface</tissue>
    </source>
</reference>
<evidence type="ECO:0000313" key="1">
    <source>
        <dbReference type="EMBL" id="JAD69454.1"/>
    </source>
</evidence>
<name>A0A0A9BZG2_ARUDO</name>
<organism evidence="1">
    <name type="scientific">Arundo donax</name>
    <name type="common">Giant reed</name>
    <name type="synonym">Donax arundinaceus</name>
    <dbReference type="NCBI Taxonomy" id="35708"/>
    <lineage>
        <taxon>Eukaryota</taxon>
        <taxon>Viridiplantae</taxon>
        <taxon>Streptophyta</taxon>
        <taxon>Embryophyta</taxon>
        <taxon>Tracheophyta</taxon>
        <taxon>Spermatophyta</taxon>
        <taxon>Magnoliopsida</taxon>
        <taxon>Liliopsida</taxon>
        <taxon>Poales</taxon>
        <taxon>Poaceae</taxon>
        <taxon>PACMAD clade</taxon>
        <taxon>Arundinoideae</taxon>
        <taxon>Arundineae</taxon>
        <taxon>Arundo</taxon>
    </lineage>
</organism>
<dbReference type="AlphaFoldDB" id="A0A0A9BZG2"/>